<evidence type="ECO:0000259" key="14">
    <source>
        <dbReference type="PROSITE" id="PS50162"/>
    </source>
</evidence>
<dbReference type="GO" id="GO:0003684">
    <property type="term" value="F:damaged DNA binding"/>
    <property type="evidence" value="ECO:0007669"/>
    <property type="project" value="InterPro"/>
</dbReference>
<dbReference type="InterPro" id="IPR020568">
    <property type="entry name" value="Ribosomal_Su5_D2-typ_SF"/>
</dbReference>
<dbReference type="InterPro" id="IPR027417">
    <property type="entry name" value="P-loop_NTPase"/>
</dbReference>
<sequence length="456" mass="49815">MSKFKTKYVCQECGYESAKWMGKCPGCNNWNTMVEEISSKPSNSRHDSIHLSKSTVQPITEIASEQEPRFDTTIQELNRVLGGGLVPGSLVLVGGDPGIGKSTLLLQTSFTLAEQGYKVLYISGEESTKQIKLRADRLDQQTPPSLYVVAENDLELIEQHINEVEPAVAIVDSIQTIFHPGIQSAAGSVAQVREATAHLMRIAKGKGIATFIVGHVTKEGAIAGPRLLEHMVDAVLYFEGERHNTFRILRAVKNRFGSTNEIGIFEMKERGLEEVANPSEIFLAERPVGVAGSTVVASMEGTRPVLVELQALVSPTSFVTPRRMATGVDHQRVAMIMAVLEKRVGLMLQNQDAYVNVAGGVRLDEPAVDLAIAVSLASSFRDHATNQFDVVIGEVGLTGEVRAVSRIEQRVREAHKLGFKRAIIPEKNIRGLEISADIELVGVKTVEEALREVMRG</sequence>
<dbReference type="Pfam" id="PF13541">
    <property type="entry name" value="ChlI"/>
    <property type="match status" value="1"/>
</dbReference>
<evidence type="ECO:0000256" key="6">
    <source>
        <dbReference type="ARBA" id="ARBA00022833"/>
    </source>
</evidence>
<name>A0A938Y240_9BACL</name>
<feature type="binding site" evidence="11">
    <location>
        <begin position="95"/>
        <end position="102"/>
    </location>
    <ligand>
        <name>ATP</name>
        <dbReference type="ChEBI" id="CHEBI:30616"/>
    </ligand>
</feature>
<dbReference type="FunFam" id="3.30.230.10:FF:000031">
    <property type="entry name" value="DNA repair protein RadA"/>
    <property type="match status" value="1"/>
</dbReference>
<evidence type="ECO:0000313" key="16">
    <source>
        <dbReference type="Proteomes" id="UP000717624"/>
    </source>
</evidence>
<dbReference type="PANTHER" id="PTHR32472:SF10">
    <property type="entry name" value="DNA REPAIR PROTEIN RADA-LIKE PROTEIN"/>
    <property type="match status" value="1"/>
</dbReference>
<dbReference type="InterPro" id="IPR020588">
    <property type="entry name" value="RecA_ATP-bd"/>
</dbReference>
<keyword evidence="2 11" id="KW-0547">Nucleotide-binding</keyword>
<dbReference type="CDD" id="cd01121">
    <property type="entry name" value="RadA_SMS_N"/>
    <property type="match status" value="1"/>
</dbReference>
<dbReference type="GO" id="GO:0008270">
    <property type="term" value="F:zinc ion binding"/>
    <property type="evidence" value="ECO:0007669"/>
    <property type="project" value="UniProtKB-KW"/>
</dbReference>
<dbReference type="GO" id="GO:0016787">
    <property type="term" value="F:hydrolase activity"/>
    <property type="evidence" value="ECO:0007669"/>
    <property type="project" value="UniProtKB-KW"/>
</dbReference>
<keyword evidence="1 11" id="KW-0479">Metal-binding</keyword>
<dbReference type="InterPro" id="IPR003593">
    <property type="entry name" value="AAA+_ATPase"/>
</dbReference>
<evidence type="ECO:0000256" key="7">
    <source>
        <dbReference type="ARBA" id="ARBA00022840"/>
    </source>
</evidence>
<evidence type="ECO:0000256" key="13">
    <source>
        <dbReference type="RuleBase" id="RU003555"/>
    </source>
</evidence>
<gene>
    <name evidence="11" type="primary">radA</name>
    <name evidence="15" type="ORF">JOD01_003563</name>
</gene>
<protein>
    <recommendedName>
        <fullName evidence="11 12">DNA repair protein RadA</fullName>
    </recommendedName>
</protein>
<dbReference type="HAMAP" id="MF_01498">
    <property type="entry name" value="RadA_bact"/>
    <property type="match status" value="1"/>
</dbReference>
<dbReference type="EMBL" id="JAFBEB010000017">
    <property type="protein sequence ID" value="MBM7591911.1"/>
    <property type="molecule type" value="Genomic_DNA"/>
</dbReference>
<evidence type="ECO:0000256" key="3">
    <source>
        <dbReference type="ARBA" id="ARBA00022763"/>
    </source>
</evidence>
<dbReference type="SUPFAM" id="SSF54211">
    <property type="entry name" value="Ribosomal protein S5 domain 2-like"/>
    <property type="match status" value="1"/>
</dbReference>
<dbReference type="GO" id="GO:0140664">
    <property type="term" value="F:ATP-dependent DNA damage sensor activity"/>
    <property type="evidence" value="ECO:0007669"/>
    <property type="project" value="InterPro"/>
</dbReference>
<dbReference type="Pfam" id="PF13481">
    <property type="entry name" value="AAA_25"/>
    <property type="match status" value="1"/>
</dbReference>
<keyword evidence="8 11" id="KW-0346">Stress response</keyword>
<proteinExistence type="inferred from homology"/>
<evidence type="ECO:0000256" key="5">
    <source>
        <dbReference type="ARBA" id="ARBA00022801"/>
    </source>
</evidence>
<dbReference type="Pfam" id="PF18073">
    <property type="entry name" value="Zn_ribbon_LapB"/>
    <property type="match status" value="1"/>
</dbReference>
<dbReference type="SMART" id="SM00382">
    <property type="entry name" value="AAA"/>
    <property type="match status" value="1"/>
</dbReference>
<keyword evidence="5" id="KW-0378">Hydrolase</keyword>
<comment type="caution">
    <text evidence="15">The sequence shown here is derived from an EMBL/GenBank/DDBJ whole genome shotgun (WGS) entry which is preliminary data.</text>
</comment>
<keyword evidence="10 11" id="KW-0234">DNA repair</keyword>
<dbReference type="InterPro" id="IPR004504">
    <property type="entry name" value="DNA_repair_RadA"/>
</dbReference>
<dbReference type="AlphaFoldDB" id="A0A938Y240"/>
<comment type="domain">
    <text evidence="11">The middle region has homology to RecA with ATPase motifs including the RadA KNRFG motif, while the C-terminus is homologous to Lon protease.</text>
</comment>
<dbReference type="Proteomes" id="UP000717624">
    <property type="component" value="Unassembled WGS sequence"/>
</dbReference>
<keyword evidence="3 11" id="KW-0227">DNA damage</keyword>
<dbReference type="FunFam" id="3.40.50.300:FF:000050">
    <property type="entry name" value="DNA repair protein RadA"/>
    <property type="match status" value="1"/>
</dbReference>
<comment type="similarity">
    <text evidence="11 13">Belongs to the RecA family. RadA subfamily.</text>
</comment>
<organism evidence="15 16">
    <name type="scientific">Brevibacillus fulvus</name>
    <dbReference type="NCBI Taxonomy" id="1125967"/>
    <lineage>
        <taxon>Bacteria</taxon>
        <taxon>Bacillati</taxon>
        <taxon>Bacillota</taxon>
        <taxon>Bacilli</taxon>
        <taxon>Bacillales</taxon>
        <taxon>Paenibacillaceae</taxon>
        <taxon>Brevibacillus</taxon>
    </lineage>
</organism>
<evidence type="ECO:0000313" key="15">
    <source>
        <dbReference type="EMBL" id="MBM7591911.1"/>
    </source>
</evidence>
<feature type="short sequence motif" description="RadA KNRFG motif" evidence="11">
    <location>
        <begin position="253"/>
        <end position="257"/>
    </location>
</feature>
<evidence type="ECO:0000256" key="9">
    <source>
        <dbReference type="ARBA" id="ARBA00023125"/>
    </source>
</evidence>
<dbReference type="SUPFAM" id="SSF52540">
    <property type="entry name" value="P-loop containing nucleoside triphosphate hydrolases"/>
    <property type="match status" value="1"/>
</dbReference>
<comment type="function">
    <text evidence="13">DNA-dependent ATPase involved in processing of recombination intermediates, plays a role in repairing DNA breaks. Stimulates the branch migration of RecA-mediated strand transfer reactions, allowing the 3' invading strand to extend heteroduplex DNA faster. Binds ssDNA in the presence of ADP but not other nucleotides, has ATPase activity that is stimulated by ssDNA and various branched DNA structures, but inhibited by SSB. Does not have RecA's homology-searching function.</text>
</comment>
<evidence type="ECO:0000256" key="4">
    <source>
        <dbReference type="ARBA" id="ARBA00022771"/>
    </source>
</evidence>
<accession>A0A938Y240</accession>
<evidence type="ECO:0000256" key="8">
    <source>
        <dbReference type="ARBA" id="ARBA00023016"/>
    </source>
</evidence>
<keyword evidence="7 11" id="KW-0067">ATP-binding</keyword>
<comment type="function">
    <text evidence="11">Plays a role in repairing double-strand DNA breaks, probably involving stabilizing or processing branched DNA or blocked replication forks.</text>
</comment>
<evidence type="ECO:0000256" key="10">
    <source>
        <dbReference type="ARBA" id="ARBA00023204"/>
    </source>
</evidence>
<feature type="region of interest" description="Lon-protease-like" evidence="11">
    <location>
        <begin position="352"/>
        <end position="456"/>
    </location>
</feature>
<dbReference type="NCBIfam" id="TIGR00416">
    <property type="entry name" value="sms"/>
    <property type="match status" value="1"/>
</dbReference>
<keyword evidence="6 13" id="KW-0862">Zinc</keyword>
<dbReference type="InterPro" id="IPR041166">
    <property type="entry name" value="Rubredoxin_2"/>
</dbReference>
<feature type="domain" description="RecA family profile 1" evidence="14">
    <location>
        <begin position="66"/>
        <end position="216"/>
    </location>
</feature>
<keyword evidence="9 11" id="KW-0238">DNA-binding</keyword>
<dbReference type="Gene3D" id="3.30.230.10">
    <property type="match status" value="1"/>
</dbReference>
<evidence type="ECO:0000256" key="2">
    <source>
        <dbReference type="ARBA" id="ARBA00022741"/>
    </source>
</evidence>
<keyword evidence="16" id="KW-1185">Reference proteome</keyword>
<evidence type="ECO:0000256" key="11">
    <source>
        <dbReference type="HAMAP-Rule" id="MF_01498"/>
    </source>
</evidence>
<evidence type="ECO:0000256" key="12">
    <source>
        <dbReference type="NCBIfam" id="TIGR00416"/>
    </source>
</evidence>
<keyword evidence="4 13" id="KW-0863">Zinc-finger</keyword>
<dbReference type="GO" id="GO:0005524">
    <property type="term" value="F:ATP binding"/>
    <property type="evidence" value="ECO:0007669"/>
    <property type="project" value="UniProtKB-UniRule"/>
</dbReference>
<dbReference type="RefSeq" id="WP_204519564.1">
    <property type="nucleotide sequence ID" value="NZ_BAABIN010000035.1"/>
</dbReference>
<dbReference type="GO" id="GO:0000725">
    <property type="term" value="P:recombinational repair"/>
    <property type="evidence" value="ECO:0007669"/>
    <property type="project" value="UniProtKB-UniRule"/>
</dbReference>
<dbReference type="GO" id="GO:0005829">
    <property type="term" value="C:cytosol"/>
    <property type="evidence" value="ECO:0007669"/>
    <property type="project" value="TreeGrafter"/>
</dbReference>
<dbReference type="PROSITE" id="PS50162">
    <property type="entry name" value="RECA_2"/>
    <property type="match status" value="1"/>
</dbReference>
<reference evidence="15" key="1">
    <citation type="submission" date="2021-01" db="EMBL/GenBank/DDBJ databases">
        <title>Genomic Encyclopedia of Type Strains, Phase IV (KMG-IV): sequencing the most valuable type-strain genomes for metagenomic binning, comparative biology and taxonomic classification.</title>
        <authorList>
            <person name="Goeker M."/>
        </authorList>
    </citation>
    <scope>NUCLEOTIDE SEQUENCE</scope>
    <source>
        <strain evidence="15">DSM 25523</strain>
    </source>
</reference>
<evidence type="ECO:0000256" key="1">
    <source>
        <dbReference type="ARBA" id="ARBA00022723"/>
    </source>
</evidence>
<dbReference type="PRINTS" id="PR01874">
    <property type="entry name" value="DNAREPAIRADA"/>
</dbReference>
<dbReference type="PANTHER" id="PTHR32472">
    <property type="entry name" value="DNA REPAIR PROTEIN RADA"/>
    <property type="match status" value="1"/>
</dbReference>
<dbReference type="InterPro" id="IPR014721">
    <property type="entry name" value="Ribsml_uS5_D2-typ_fold_subgr"/>
</dbReference>
<dbReference type="Gene3D" id="3.40.50.300">
    <property type="entry name" value="P-loop containing nucleotide triphosphate hydrolases"/>
    <property type="match status" value="1"/>
</dbReference>